<feature type="domain" description="Amidase" evidence="1">
    <location>
        <begin position="155"/>
        <end position="570"/>
    </location>
</feature>
<evidence type="ECO:0000313" key="2">
    <source>
        <dbReference type="EMBL" id="KAK0631638.1"/>
    </source>
</evidence>
<protein>
    <submittedName>
        <fullName evidence="2">Amidase signature domain-containing protein</fullName>
    </submittedName>
</protein>
<dbReference type="Gene3D" id="3.90.1300.10">
    <property type="entry name" value="Amidase signature (AS) domain"/>
    <property type="match status" value="1"/>
</dbReference>
<evidence type="ECO:0000313" key="3">
    <source>
        <dbReference type="Proteomes" id="UP001175000"/>
    </source>
</evidence>
<dbReference type="GO" id="GO:0003824">
    <property type="term" value="F:catalytic activity"/>
    <property type="evidence" value="ECO:0007669"/>
    <property type="project" value="InterPro"/>
</dbReference>
<dbReference type="EMBL" id="JAULSU010000001">
    <property type="protein sequence ID" value="KAK0631638.1"/>
    <property type="molecule type" value="Genomic_DNA"/>
</dbReference>
<sequence length="615" mass="66242">MAAIPTQRFANHPGAKQASAEQLQYKHDVDRNPSLKGLPLLLVSAIVSRSQWVQSFFWRHGKLDQPKFAPGLDEEVWRFTPNVIPLATSVDAQAMLEIGPELSEPEPLELAGRFYSAADYHGMYSRGEVTPLGVVQALLPLIRRDVTPTSKYAVAWLQTDVEAVLAAARASTERWKNKQPLSVLDGVPFGVKDDIDIEGFVSTMGMSFDQKHDYFQKPAKSTEWPVLKLLEAGAIMMGKMNQHEIGMDTTGCNPCTGTPQNWYAKSYYTGGSSSGAGSALSAGTVPICLGTDAGGSCRIPPAHCGVYGLKVTYNRLCTQKSSVCVIAPLAATAKDLTIAYRIASQPNPSDPNTSLFATSIPPSPSAPKRIGLCQAWLADADPDVRSTFDAALAHLTSPAGGSYEPIDIELPFLRQGQLAHTAICLLEAADHARSRCPHGSNHMSLLSATNRIAIGIGAQAPAIDMYKYAQLRQVIMSHLAYLWEQYPGMMILTPTTRAAGWPIEAGDLAHGMQDANKTVAEMAYAWYANLSGCPAVTCPAGYVKPAEGREGVLPVGLMALGEWGAEEQLLGFARGVEGYLNGVYGGRKRPEEWVDVLGVARGVGRGGKVEVEERE</sequence>
<accession>A0AA39XCW7</accession>
<organism evidence="2 3">
    <name type="scientific">Immersiella caudata</name>
    <dbReference type="NCBI Taxonomy" id="314043"/>
    <lineage>
        <taxon>Eukaryota</taxon>
        <taxon>Fungi</taxon>
        <taxon>Dikarya</taxon>
        <taxon>Ascomycota</taxon>
        <taxon>Pezizomycotina</taxon>
        <taxon>Sordariomycetes</taxon>
        <taxon>Sordariomycetidae</taxon>
        <taxon>Sordariales</taxon>
        <taxon>Lasiosphaeriaceae</taxon>
        <taxon>Immersiella</taxon>
    </lineage>
</organism>
<dbReference type="PANTHER" id="PTHR11895:SF67">
    <property type="entry name" value="AMIDASE DOMAIN-CONTAINING PROTEIN"/>
    <property type="match status" value="1"/>
</dbReference>
<dbReference type="Pfam" id="PF01425">
    <property type="entry name" value="Amidase"/>
    <property type="match status" value="1"/>
</dbReference>
<reference evidence="2" key="1">
    <citation type="submission" date="2023-06" db="EMBL/GenBank/DDBJ databases">
        <title>Genome-scale phylogeny and comparative genomics of the fungal order Sordariales.</title>
        <authorList>
            <consortium name="Lawrence Berkeley National Laboratory"/>
            <person name="Hensen N."/>
            <person name="Bonometti L."/>
            <person name="Westerberg I."/>
            <person name="Brannstrom I.O."/>
            <person name="Guillou S."/>
            <person name="Cros-Aarteil S."/>
            <person name="Calhoun S."/>
            <person name="Haridas S."/>
            <person name="Kuo A."/>
            <person name="Mondo S."/>
            <person name="Pangilinan J."/>
            <person name="Riley R."/>
            <person name="Labutti K."/>
            <person name="Andreopoulos B."/>
            <person name="Lipzen A."/>
            <person name="Chen C."/>
            <person name="Yanf M."/>
            <person name="Daum C."/>
            <person name="Ng V."/>
            <person name="Clum A."/>
            <person name="Steindorff A."/>
            <person name="Ohm R."/>
            <person name="Martin F."/>
            <person name="Silar P."/>
            <person name="Natvig D."/>
            <person name="Lalanne C."/>
            <person name="Gautier V."/>
            <person name="Ament-Velasquez S.L."/>
            <person name="Kruys A."/>
            <person name="Hutchinson M.I."/>
            <person name="Powell A.J."/>
            <person name="Barry K."/>
            <person name="Miller A.N."/>
            <person name="Grigoriev I.V."/>
            <person name="Debuchy R."/>
            <person name="Gladieux P."/>
            <person name="Thoren M.H."/>
            <person name="Johannesson H."/>
        </authorList>
    </citation>
    <scope>NUCLEOTIDE SEQUENCE</scope>
    <source>
        <strain evidence="2">CBS 606.72</strain>
    </source>
</reference>
<dbReference type="Proteomes" id="UP001175000">
    <property type="component" value="Unassembled WGS sequence"/>
</dbReference>
<gene>
    <name evidence="2" type="ORF">B0T14DRAFT_417220</name>
</gene>
<dbReference type="InterPro" id="IPR036928">
    <property type="entry name" value="AS_sf"/>
</dbReference>
<name>A0AA39XCW7_9PEZI</name>
<dbReference type="PANTHER" id="PTHR11895">
    <property type="entry name" value="TRANSAMIDASE"/>
    <property type="match status" value="1"/>
</dbReference>
<dbReference type="SUPFAM" id="SSF75304">
    <property type="entry name" value="Amidase signature (AS) enzymes"/>
    <property type="match status" value="1"/>
</dbReference>
<dbReference type="InterPro" id="IPR023631">
    <property type="entry name" value="Amidase_dom"/>
</dbReference>
<proteinExistence type="predicted"/>
<keyword evidence="3" id="KW-1185">Reference proteome</keyword>
<dbReference type="InterPro" id="IPR000120">
    <property type="entry name" value="Amidase"/>
</dbReference>
<dbReference type="AlphaFoldDB" id="A0AA39XCW7"/>
<comment type="caution">
    <text evidence="2">The sequence shown here is derived from an EMBL/GenBank/DDBJ whole genome shotgun (WGS) entry which is preliminary data.</text>
</comment>
<evidence type="ECO:0000259" key="1">
    <source>
        <dbReference type="Pfam" id="PF01425"/>
    </source>
</evidence>